<keyword evidence="3" id="KW-1185">Reference proteome</keyword>
<dbReference type="AlphaFoldDB" id="M4V6M9"/>
<dbReference type="PROSITE" id="PS51257">
    <property type="entry name" value="PROKAR_LIPOPROTEIN"/>
    <property type="match status" value="1"/>
</dbReference>
<dbReference type="HOGENOM" id="CLU_1544638_0_0_7"/>
<gene>
    <name evidence="2" type="ORF">A11Q_643</name>
</gene>
<feature type="signal peptide" evidence="1">
    <location>
        <begin position="1"/>
        <end position="18"/>
    </location>
</feature>
<dbReference type="STRING" id="1184267.A11Q_643"/>
<name>M4V6M9_9BACT</name>
<dbReference type="RefSeq" id="WP_015469353.1">
    <property type="nucleotide sequence ID" value="NC_020813.1"/>
</dbReference>
<keyword evidence="1" id="KW-0732">Signal</keyword>
<accession>M4V6M9</accession>
<feature type="chain" id="PRO_5004059914" description="Lipoprotein" evidence="1">
    <location>
        <begin position="19"/>
        <end position="173"/>
    </location>
</feature>
<dbReference type="Proteomes" id="UP000012040">
    <property type="component" value="Chromosome"/>
</dbReference>
<reference evidence="2 3" key="1">
    <citation type="journal article" date="2013" name="ISME J.">
        <title>By their genes ye shall know them: genomic signatures of predatory bacteria.</title>
        <authorList>
            <person name="Pasternak Z."/>
            <person name="Pietrokovski S."/>
            <person name="Rotem O."/>
            <person name="Gophna U."/>
            <person name="Lurie-Weinberger M.N."/>
            <person name="Jurkevitch E."/>
        </authorList>
    </citation>
    <scope>NUCLEOTIDE SEQUENCE [LARGE SCALE GENOMIC DNA]</scope>
    <source>
        <strain evidence="2 3">JSS</strain>
    </source>
</reference>
<evidence type="ECO:0000313" key="3">
    <source>
        <dbReference type="Proteomes" id="UP000012040"/>
    </source>
</evidence>
<evidence type="ECO:0000313" key="2">
    <source>
        <dbReference type="EMBL" id="AGH94863.1"/>
    </source>
</evidence>
<sequence length="173" mass="18686">MKNIFLGLVLALVGFGCAQDKQTAYTTTATPQYTYMNGSCYDYANMVYVASSYCSSTTASTGYVYNNGYCYSTTTGQYVDSSYCSTTTTGTTNTGYVYYNGYCYSTTTGQYVSTAYCSTTGTTGTTVGGTGGTCYGTYIYSQGGYYQYVQCSGYNCRGYMLIQANTGQTVYCQ</sequence>
<protein>
    <recommendedName>
        <fullName evidence="4">Lipoprotein</fullName>
    </recommendedName>
</protein>
<dbReference type="KEGG" id="bex:A11Q_643"/>
<dbReference type="PATRIC" id="fig|1184267.3.peg.652"/>
<proteinExistence type="predicted"/>
<organism evidence="2 3">
    <name type="scientific">Pseudobdellovibrio exovorus JSS</name>
    <dbReference type="NCBI Taxonomy" id="1184267"/>
    <lineage>
        <taxon>Bacteria</taxon>
        <taxon>Pseudomonadati</taxon>
        <taxon>Bdellovibrionota</taxon>
        <taxon>Bdellovibrionia</taxon>
        <taxon>Bdellovibrionales</taxon>
        <taxon>Pseudobdellovibrionaceae</taxon>
        <taxon>Pseudobdellovibrio</taxon>
    </lineage>
</organism>
<evidence type="ECO:0000256" key="1">
    <source>
        <dbReference type="SAM" id="SignalP"/>
    </source>
</evidence>
<evidence type="ECO:0008006" key="4">
    <source>
        <dbReference type="Google" id="ProtNLM"/>
    </source>
</evidence>
<dbReference type="EMBL" id="CP003537">
    <property type="protein sequence ID" value="AGH94863.1"/>
    <property type="molecule type" value="Genomic_DNA"/>
</dbReference>